<reference evidence="1" key="1">
    <citation type="submission" date="2018-02" db="EMBL/GenBank/DDBJ databases">
        <title>Rhizophora mucronata_Transcriptome.</title>
        <authorList>
            <person name="Meera S.P."/>
            <person name="Sreeshan A."/>
            <person name="Augustine A."/>
        </authorList>
    </citation>
    <scope>NUCLEOTIDE SEQUENCE</scope>
    <source>
        <tissue evidence="1">Leaf</tissue>
    </source>
</reference>
<name>A0A2P2QHF5_RHIMU</name>
<organism evidence="1">
    <name type="scientific">Rhizophora mucronata</name>
    <name type="common">Asiatic mangrove</name>
    <dbReference type="NCBI Taxonomy" id="61149"/>
    <lineage>
        <taxon>Eukaryota</taxon>
        <taxon>Viridiplantae</taxon>
        <taxon>Streptophyta</taxon>
        <taxon>Embryophyta</taxon>
        <taxon>Tracheophyta</taxon>
        <taxon>Spermatophyta</taxon>
        <taxon>Magnoliopsida</taxon>
        <taxon>eudicotyledons</taxon>
        <taxon>Gunneridae</taxon>
        <taxon>Pentapetalae</taxon>
        <taxon>rosids</taxon>
        <taxon>fabids</taxon>
        <taxon>Malpighiales</taxon>
        <taxon>Rhizophoraceae</taxon>
        <taxon>Rhizophora</taxon>
    </lineage>
</organism>
<protein>
    <submittedName>
        <fullName evidence="1">Uncharacterized protein</fullName>
    </submittedName>
</protein>
<evidence type="ECO:0000313" key="1">
    <source>
        <dbReference type="EMBL" id="MBX66337.1"/>
    </source>
</evidence>
<accession>A0A2P2QHF5</accession>
<proteinExistence type="predicted"/>
<dbReference type="AlphaFoldDB" id="A0A2P2QHF5"/>
<dbReference type="EMBL" id="GGEC01085853">
    <property type="protein sequence ID" value="MBX66337.1"/>
    <property type="molecule type" value="Transcribed_RNA"/>
</dbReference>
<sequence length="21" mass="2581">MRKLFGIPGLYPMWWIKLTET</sequence>